<evidence type="ECO:0000256" key="6">
    <source>
        <dbReference type="SAM" id="MobiDB-lite"/>
    </source>
</evidence>
<dbReference type="CDD" id="cd06257">
    <property type="entry name" value="DnaJ"/>
    <property type="match status" value="1"/>
</dbReference>
<gene>
    <name evidence="9" type="primary">djlA_2</name>
    <name evidence="9" type="ORF">BGCPKDLD_4142</name>
</gene>
<comment type="subcellular location">
    <subcellularLocation>
        <location evidence="1">Membrane</location>
        <topology evidence="1">Single-pass membrane protein</topology>
    </subcellularLocation>
</comment>
<evidence type="ECO:0000256" key="1">
    <source>
        <dbReference type="ARBA" id="ARBA00004167"/>
    </source>
</evidence>
<accession>A0ABQ4V2H5</accession>
<feature type="compositionally biased region" description="Basic and acidic residues" evidence="6">
    <location>
        <begin position="152"/>
        <end position="165"/>
    </location>
</feature>
<feature type="domain" description="J" evidence="8">
    <location>
        <begin position="178"/>
        <end position="231"/>
    </location>
</feature>
<comment type="caution">
    <text evidence="9">The sequence shown here is derived from an EMBL/GenBank/DDBJ whole genome shotgun (WGS) entry which is preliminary data.</text>
</comment>
<keyword evidence="2 7" id="KW-0812">Transmembrane</keyword>
<organism evidence="9 10">
    <name type="scientific">Methylorubrum suomiense</name>
    <dbReference type="NCBI Taxonomy" id="144191"/>
    <lineage>
        <taxon>Bacteria</taxon>
        <taxon>Pseudomonadati</taxon>
        <taxon>Pseudomonadota</taxon>
        <taxon>Alphaproteobacteria</taxon>
        <taxon>Hyphomicrobiales</taxon>
        <taxon>Methylobacteriaceae</taxon>
        <taxon>Methylorubrum</taxon>
    </lineage>
</organism>
<feature type="transmembrane region" description="Helical" evidence="7">
    <location>
        <begin position="36"/>
        <end position="63"/>
    </location>
</feature>
<evidence type="ECO:0000313" key="10">
    <source>
        <dbReference type="Proteomes" id="UP001055093"/>
    </source>
</evidence>
<proteinExistence type="inferred from homology"/>
<keyword evidence="10" id="KW-1185">Reference proteome</keyword>
<evidence type="ECO:0000313" key="9">
    <source>
        <dbReference type="EMBL" id="GJE77537.1"/>
    </source>
</evidence>
<dbReference type="InterPro" id="IPR036869">
    <property type="entry name" value="J_dom_sf"/>
</dbReference>
<sequence length="231" mass="24858">MLLALGLLALIGFWWLGRYGGRLPFGLTPRRLAGYAAFAAAFLLSLRGSLVLAGVVGLAGVWLHEGRDGVFRRIPGLRGTPPPQRLRTASVELDLMPDGTPLDGSVFVGPFAGRRLSAVPPADLAELARLLAANDPQGASLLQTYLDRRHPGWRVDADGDPDARAGRPSKPGTMTEEEAYQILGLERGATLEQVRAAHRALMKEAHPDQGGSVARAARVNAARDRLLDRHR</sequence>
<comment type="similarity">
    <text evidence="5">Belongs to the TIM14 family.</text>
</comment>
<evidence type="ECO:0000259" key="8">
    <source>
        <dbReference type="PROSITE" id="PS50076"/>
    </source>
</evidence>
<keyword evidence="4 7" id="KW-0472">Membrane</keyword>
<dbReference type="Gene3D" id="1.10.287.110">
    <property type="entry name" value="DnaJ domain"/>
    <property type="match status" value="1"/>
</dbReference>
<dbReference type="PANTHER" id="PTHR12763">
    <property type="match status" value="1"/>
</dbReference>
<dbReference type="PANTHER" id="PTHR12763:SF28">
    <property type="entry name" value="GEO10507P1-RELATED"/>
    <property type="match status" value="1"/>
</dbReference>
<name>A0ABQ4V2H5_9HYPH</name>
<dbReference type="PROSITE" id="PS50076">
    <property type="entry name" value="DNAJ_2"/>
    <property type="match status" value="1"/>
</dbReference>
<dbReference type="Proteomes" id="UP001055093">
    <property type="component" value="Unassembled WGS sequence"/>
</dbReference>
<keyword evidence="3 7" id="KW-1133">Transmembrane helix</keyword>
<evidence type="ECO:0000256" key="7">
    <source>
        <dbReference type="SAM" id="Phobius"/>
    </source>
</evidence>
<evidence type="ECO:0000256" key="3">
    <source>
        <dbReference type="ARBA" id="ARBA00022989"/>
    </source>
</evidence>
<feature type="region of interest" description="Disordered" evidence="6">
    <location>
        <begin position="152"/>
        <end position="175"/>
    </location>
</feature>
<evidence type="ECO:0000256" key="4">
    <source>
        <dbReference type="ARBA" id="ARBA00023136"/>
    </source>
</evidence>
<dbReference type="RefSeq" id="WP_137828185.1">
    <property type="nucleotide sequence ID" value="NZ_BPRE01000015.1"/>
</dbReference>
<protein>
    <submittedName>
        <fullName evidence="9">Co-chaperone protein DjlA</fullName>
    </submittedName>
</protein>
<dbReference type="SUPFAM" id="SSF46565">
    <property type="entry name" value="Chaperone J-domain"/>
    <property type="match status" value="1"/>
</dbReference>
<dbReference type="InterPro" id="IPR001623">
    <property type="entry name" value="DnaJ_domain"/>
</dbReference>
<evidence type="ECO:0000256" key="2">
    <source>
        <dbReference type="ARBA" id="ARBA00022692"/>
    </source>
</evidence>
<reference evidence="9" key="2">
    <citation type="submission" date="2021-08" db="EMBL/GenBank/DDBJ databases">
        <authorList>
            <person name="Tani A."/>
            <person name="Ola A."/>
            <person name="Ogura Y."/>
            <person name="Katsura K."/>
            <person name="Hayashi T."/>
        </authorList>
    </citation>
    <scope>NUCLEOTIDE SEQUENCE</scope>
    <source>
        <strain evidence="9">DSM 14458</strain>
    </source>
</reference>
<dbReference type="SMART" id="SM00271">
    <property type="entry name" value="DnaJ"/>
    <property type="match status" value="1"/>
</dbReference>
<evidence type="ECO:0000256" key="5">
    <source>
        <dbReference type="ARBA" id="ARBA00038105"/>
    </source>
</evidence>
<dbReference type="Pfam" id="PF00226">
    <property type="entry name" value="DnaJ"/>
    <property type="match status" value="1"/>
</dbReference>
<reference evidence="9" key="1">
    <citation type="journal article" date="2021" name="Front. Microbiol.">
        <title>Comprehensive Comparative Genomics and Phenotyping of Methylobacterium Species.</title>
        <authorList>
            <person name="Alessa O."/>
            <person name="Ogura Y."/>
            <person name="Fujitani Y."/>
            <person name="Takami H."/>
            <person name="Hayashi T."/>
            <person name="Sahin N."/>
            <person name="Tani A."/>
        </authorList>
    </citation>
    <scope>NUCLEOTIDE SEQUENCE</scope>
    <source>
        <strain evidence="9">DSM 14458</strain>
    </source>
</reference>
<dbReference type="EMBL" id="BPRE01000015">
    <property type="protein sequence ID" value="GJE77537.1"/>
    <property type="molecule type" value="Genomic_DNA"/>
</dbReference>